<dbReference type="OMA" id="QRNALQW"/>
<feature type="compositionally biased region" description="Basic and acidic residues" evidence="10">
    <location>
        <begin position="2360"/>
        <end position="2373"/>
    </location>
</feature>
<feature type="domain" description="C2H2-type" evidence="11">
    <location>
        <begin position="1657"/>
        <end position="1682"/>
    </location>
</feature>
<feature type="region of interest" description="Disordered" evidence="10">
    <location>
        <begin position="2001"/>
        <end position="2051"/>
    </location>
</feature>
<feature type="compositionally biased region" description="Basic and acidic residues" evidence="10">
    <location>
        <begin position="835"/>
        <end position="846"/>
    </location>
</feature>
<feature type="compositionally biased region" description="Low complexity" evidence="10">
    <location>
        <begin position="1927"/>
        <end position="1940"/>
    </location>
</feature>
<feature type="region of interest" description="Disordered" evidence="10">
    <location>
        <begin position="1885"/>
        <end position="1912"/>
    </location>
</feature>
<feature type="compositionally biased region" description="Basic and acidic residues" evidence="10">
    <location>
        <begin position="859"/>
        <end position="868"/>
    </location>
</feature>
<dbReference type="KEGG" id="spu:100894039"/>
<feature type="region of interest" description="Disordered" evidence="10">
    <location>
        <begin position="2139"/>
        <end position="2197"/>
    </location>
</feature>
<feature type="compositionally biased region" description="Basic and acidic residues" evidence="10">
    <location>
        <begin position="1328"/>
        <end position="1351"/>
    </location>
</feature>
<feature type="domain" description="C2H2-type" evidence="11">
    <location>
        <begin position="282"/>
        <end position="309"/>
    </location>
</feature>
<evidence type="ECO:0000256" key="10">
    <source>
        <dbReference type="SAM" id="MobiDB-lite"/>
    </source>
</evidence>
<feature type="compositionally biased region" description="Acidic residues" evidence="10">
    <location>
        <begin position="1705"/>
        <end position="1738"/>
    </location>
</feature>
<feature type="compositionally biased region" description="Basic and acidic residues" evidence="10">
    <location>
        <begin position="1"/>
        <end position="23"/>
    </location>
</feature>
<feature type="compositionally biased region" description="Basic and acidic residues" evidence="10">
    <location>
        <begin position="656"/>
        <end position="671"/>
    </location>
</feature>
<reference evidence="13" key="1">
    <citation type="submission" date="2015-02" db="EMBL/GenBank/DDBJ databases">
        <title>Genome sequencing for Strongylocentrotus purpuratus.</title>
        <authorList>
            <person name="Murali S."/>
            <person name="Liu Y."/>
            <person name="Vee V."/>
            <person name="English A."/>
            <person name="Wang M."/>
            <person name="Skinner E."/>
            <person name="Han Y."/>
            <person name="Muzny D.M."/>
            <person name="Worley K.C."/>
            <person name="Gibbs R.A."/>
        </authorList>
    </citation>
    <scope>NUCLEOTIDE SEQUENCE</scope>
</reference>
<feature type="region of interest" description="Disordered" evidence="10">
    <location>
        <begin position="76"/>
        <end position="135"/>
    </location>
</feature>
<dbReference type="GO" id="GO:0006357">
    <property type="term" value="P:regulation of transcription by RNA polymerase II"/>
    <property type="evidence" value="ECO:0000318"/>
    <property type="project" value="GO_Central"/>
</dbReference>
<evidence type="ECO:0000313" key="13">
    <source>
        <dbReference type="Proteomes" id="UP000007110"/>
    </source>
</evidence>
<feature type="compositionally biased region" description="Basic residues" evidence="10">
    <location>
        <begin position="847"/>
        <end position="858"/>
    </location>
</feature>
<proteinExistence type="predicted"/>
<feature type="domain" description="C2H2-type" evidence="11">
    <location>
        <begin position="254"/>
        <end position="281"/>
    </location>
</feature>
<feature type="compositionally biased region" description="Basic and acidic residues" evidence="10">
    <location>
        <begin position="462"/>
        <end position="475"/>
    </location>
</feature>
<evidence type="ECO:0000259" key="11">
    <source>
        <dbReference type="PROSITE" id="PS50157"/>
    </source>
</evidence>
<organism evidence="12 13">
    <name type="scientific">Strongylocentrotus purpuratus</name>
    <name type="common">Purple sea urchin</name>
    <dbReference type="NCBI Taxonomy" id="7668"/>
    <lineage>
        <taxon>Eukaryota</taxon>
        <taxon>Metazoa</taxon>
        <taxon>Echinodermata</taxon>
        <taxon>Eleutherozoa</taxon>
        <taxon>Echinozoa</taxon>
        <taxon>Echinoidea</taxon>
        <taxon>Euechinoidea</taxon>
        <taxon>Echinacea</taxon>
        <taxon>Camarodonta</taxon>
        <taxon>Echinidea</taxon>
        <taxon>Strongylocentrotidae</taxon>
        <taxon>Strongylocentrotus</taxon>
    </lineage>
</organism>
<feature type="compositionally biased region" description="Low complexity" evidence="10">
    <location>
        <begin position="942"/>
        <end position="953"/>
    </location>
</feature>
<keyword evidence="5" id="KW-0862">Zinc</keyword>
<feature type="compositionally biased region" description="Polar residues" evidence="10">
    <location>
        <begin position="80"/>
        <end position="101"/>
    </location>
</feature>
<dbReference type="Proteomes" id="UP000007110">
    <property type="component" value="Unassembled WGS sequence"/>
</dbReference>
<feature type="compositionally biased region" description="Basic and acidic residues" evidence="10">
    <location>
        <begin position="548"/>
        <end position="562"/>
    </location>
</feature>
<feature type="region of interest" description="Disordered" evidence="10">
    <location>
        <begin position="387"/>
        <end position="407"/>
    </location>
</feature>
<dbReference type="GO" id="GO:0000981">
    <property type="term" value="F:DNA-binding transcription factor activity, RNA polymerase II-specific"/>
    <property type="evidence" value="ECO:0000318"/>
    <property type="project" value="GO_Central"/>
</dbReference>
<feature type="compositionally biased region" description="Polar residues" evidence="10">
    <location>
        <begin position="352"/>
        <end position="361"/>
    </location>
</feature>
<reference evidence="12" key="2">
    <citation type="submission" date="2021-01" db="UniProtKB">
        <authorList>
            <consortium name="EnsemblMetazoa"/>
        </authorList>
    </citation>
    <scope>IDENTIFICATION</scope>
</reference>
<dbReference type="GeneID" id="100894039"/>
<feature type="domain" description="C2H2-type" evidence="11">
    <location>
        <begin position="2217"/>
        <end position="2244"/>
    </location>
</feature>
<feature type="region of interest" description="Disordered" evidence="10">
    <location>
        <begin position="995"/>
        <end position="1022"/>
    </location>
</feature>
<feature type="region of interest" description="Disordered" evidence="10">
    <location>
        <begin position="942"/>
        <end position="977"/>
    </location>
</feature>
<keyword evidence="6" id="KW-0805">Transcription regulation</keyword>
<dbReference type="Gene3D" id="3.30.160.60">
    <property type="entry name" value="Classic Zinc Finger"/>
    <property type="match status" value="5"/>
</dbReference>
<feature type="compositionally biased region" description="Basic and acidic residues" evidence="10">
    <location>
        <begin position="340"/>
        <end position="350"/>
    </location>
</feature>
<evidence type="ECO:0000256" key="9">
    <source>
        <dbReference type="PROSITE-ProRule" id="PRU00042"/>
    </source>
</evidence>
<dbReference type="FunFam" id="3.30.160.60:FF:000145">
    <property type="entry name" value="Zinc finger protein 574"/>
    <property type="match status" value="1"/>
</dbReference>
<dbReference type="Pfam" id="PF00096">
    <property type="entry name" value="zf-C2H2"/>
    <property type="match status" value="4"/>
</dbReference>
<feature type="region of interest" description="Disordered" evidence="10">
    <location>
        <begin position="1"/>
        <end position="30"/>
    </location>
</feature>
<evidence type="ECO:0000256" key="1">
    <source>
        <dbReference type="ARBA" id="ARBA00004123"/>
    </source>
</evidence>
<feature type="region of interest" description="Disordered" evidence="10">
    <location>
        <begin position="1094"/>
        <end position="1115"/>
    </location>
</feature>
<name>A0A7M7HBN9_STRPU</name>
<feature type="region of interest" description="Disordered" evidence="10">
    <location>
        <begin position="547"/>
        <end position="572"/>
    </location>
</feature>
<dbReference type="SMART" id="SM00355">
    <property type="entry name" value="ZnF_C2H2"/>
    <property type="match status" value="7"/>
</dbReference>
<dbReference type="GO" id="GO:0000978">
    <property type="term" value="F:RNA polymerase II cis-regulatory region sequence-specific DNA binding"/>
    <property type="evidence" value="ECO:0000318"/>
    <property type="project" value="GO_Central"/>
</dbReference>
<feature type="region of interest" description="Disordered" evidence="10">
    <location>
        <begin position="2337"/>
        <end position="2373"/>
    </location>
</feature>
<feature type="compositionally biased region" description="Low complexity" evidence="10">
    <location>
        <begin position="2166"/>
        <end position="2177"/>
    </location>
</feature>
<feature type="domain" description="C2H2-type" evidence="11">
    <location>
        <begin position="1629"/>
        <end position="1656"/>
    </location>
</feature>
<keyword evidence="13" id="KW-1185">Reference proteome</keyword>
<dbReference type="GO" id="GO:0008270">
    <property type="term" value="F:zinc ion binding"/>
    <property type="evidence" value="ECO:0007669"/>
    <property type="project" value="UniProtKB-KW"/>
</dbReference>
<accession>A0A7M7HBN9</accession>
<keyword evidence="4 9" id="KW-0863">Zinc-finger</keyword>
<comment type="subcellular location">
    <subcellularLocation>
        <location evidence="1">Nucleus</location>
    </subcellularLocation>
</comment>
<feature type="compositionally biased region" description="Low complexity" evidence="10">
    <location>
        <begin position="1290"/>
        <end position="1306"/>
    </location>
</feature>
<feature type="region of interest" description="Disordered" evidence="10">
    <location>
        <begin position="802"/>
        <end position="928"/>
    </location>
</feature>
<feature type="region of interest" description="Disordered" evidence="10">
    <location>
        <begin position="592"/>
        <end position="689"/>
    </location>
</feature>
<feature type="region of interest" description="Disordered" evidence="10">
    <location>
        <begin position="442"/>
        <end position="506"/>
    </location>
</feature>
<feature type="compositionally biased region" description="Low complexity" evidence="10">
    <location>
        <begin position="2038"/>
        <end position="2047"/>
    </location>
</feature>
<dbReference type="OrthoDB" id="10042249at2759"/>
<feature type="region of interest" description="Disordered" evidence="10">
    <location>
        <begin position="307"/>
        <end position="361"/>
    </location>
</feature>
<dbReference type="InterPro" id="IPR051969">
    <property type="entry name" value="Zinc-finger_DNA-bd_regulators"/>
</dbReference>
<dbReference type="FunFam" id="3.30.160.60:FF:000594">
    <property type="entry name" value="Transcription factor HIVEP2"/>
    <property type="match status" value="2"/>
</dbReference>
<feature type="region of interest" description="Disordered" evidence="10">
    <location>
        <begin position="1560"/>
        <end position="1598"/>
    </location>
</feature>
<feature type="region of interest" description="Disordered" evidence="10">
    <location>
        <begin position="1811"/>
        <end position="1834"/>
    </location>
</feature>
<evidence type="ECO:0000256" key="8">
    <source>
        <dbReference type="ARBA" id="ARBA00023242"/>
    </source>
</evidence>
<feature type="region of interest" description="Disordered" evidence="10">
    <location>
        <begin position="1272"/>
        <end position="1381"/>
    </location>
</feature>
<dbReference type="RefSeq" id="XP_011660380.2">
    <property type="nucleotide sequence ID" value="XM_011662078.2"/>
</dbReference>
<dbReference type="FunFam" id="3.30.160.60:FF:000100">
    <property type="entry name" value="Zinc finger 45-like"/>
    <property type="match status" value="1"/>
</dbReference>
<keyword evidence="2" id="KW-0479">Metal-binding</keyword>
<evidence type="ECO:0000256" key="5">
    <source>
        <dbReference type="ARBA" id="ARBA00022833"/>
    </source>
</evidence>
<feature type="compositionally biased region" description="Polar residues" evidence="10">
    <location>
        <begin position="1360"/>
        <end position="1370"/>
    </location>
</feature>
<dbReference type="InterPro" id="IPR013087">
    <property type="entry name" value="Znf_C2H2_type"/>
</dbReference>
<keyword evidence="8" id="KW-0539">Nucleus</keyword>
<dbReference type="PROSITE" id="PS50157">
    <property type="entry name" value="ZINC_FINGER_C2H2_2"/>
    <property type="match status" value="7"/>
</dbReference>
<feature type="compositionally biased region" description="Polar residues" evidence="10">
    <location>
        <begin position="394"/>
        <end position="407"/>
    </location>
</feature>
<feature type="domain" description="C2H2-type" evidence="11">
    <location>
        <begin position="2245"/>
        <end position="2269"/>
    </location>
</feature>
<feature type="region of interest" description="Disordered" evidence="10">
    <location>
        <begin position="1921"/>
        <end position="1940"/>
    </location>
</feature>
<feature type="compositionally biased region" description="Polar residues" evidence="10">
    <location>
        <begin position="109"/>
        <end position="126"/>
    </location>
</feature>
<protein>
    <recommendedName>
        <fullName evidence="11">C2H2-type domain-containing protein</fullName>
    </recommendedName>
</protein>
<feature type="region of interest" description="Disordered" evidence="10">
    <location>
        <begin position="1677"/>
        <end position="1738"/>
    </location>
</feature>
<feature type="compositionally biased region" description="Polar residues" evidence="10">
    <location>
        <begin position="1313"/>
        <end position="1325"/>
    </location>
</feature>
<evidence type="ECO:0000256" key="4">
    <source>
        <dbReference type="ARBA" id="ARBA00022771"/>
    </source>
</evidence>
<feature type="domain" description="C2H2-type" evidence="11">
    <location>
        <begin position="2291"/>
        <end position="2322"/>
    </location>
</feature>
<dbReference type="PROSITE" id="PS00028">
    <property type="entry name" value="ZINC_FINGER_C2H2_1"/>
    <property type="match status" value="7"/>
</dbReference>
<dbReference type="InterPro" id="IPR036236">
    <property type="entry name" value="Znf_C2H2_sf"/>
</dbReference>
<keyword evidence="7" id="KW-0804">Transcription</keyword>
<feature type="compositionally biased region" description="Basic and acidic residues" evidence="10">
    <location>
        <begin position="810"/>
        <end position="826"/>
    </location>
</feature>
<evidence type="ECO:0000256" key="7">
    <source>
        <dbReference type="ARBA" id="ARBA00023163"/>
    </source>
</evidence>
<feature type="compositionally biased region" description="Basic and acidic residues" evidence="10">
    <location>
        <begin position="1587"/>
        <end position="1598"/>
    </location>
</feature>
<keyword evidence="3" id="KW-0677">Repeat</keyword>
<sequence length="2373" mass="260538">MKVKITDRVRQKREAKAQREKQSKLSPETLGALQVEDIVLKPDHEEVVAKLEDIVKEPVPDVIYKDKYDIIKERRARMSKATQDQRSLSPSKTTKDSVTTSPKKRQRHSSSGSQKSDTNVTVLRNSESGEEGALKQQALEALLEITGKEFTSMNSFGTEQQQTVPTLKEAVVTTRTPSAVAKQDKEVLKSDDDVSRLMQFANNAQMVQADRIRIHQQKTANQSKEADFGHFKLVPHRKERGDLESRASQKQGKHMCDYCGRRCSKPSVLKKHIRSHTGERPYPCTPCGISFKTKSNLYKHCKSHAHAAKAGSSGTIPDLKSFDSENESGSDETDTDEEGKDIGEERRETPVENPTQSTSLRLDQEKSMNMTQTGVQALMNGGRTSMPDSHPTFVPSSKAQASPIASQTGNRMWETLSNSPHLAGNRSSQDLHMLSQLSTDILNGTKGRQPKDRLQGSFLKGSESRHSRPRNKMEEGIPSPRPTVTSTSQERPDASSPIPESNSTDQIMIPLKNFNIVRSGGHYHFQIPVEGIPGLSEDVIKQQSMFVEESKESTKERGEKSRPPLNSPSTQIKLQQHIQKLISQNEAIVDDSDLESVKPRRPSFSYRESMTSTPPQLPASGVLDVRNDSKSAAESSSITMETGRRSELAEQTNLDSKQEVRGNHDRQREAQTLKSSQYSAHLHTGHSRHGLSYKAAEAGINAGHKLPTSSPVTLQQAVPGDSNIIRNILLEHKRTQQATPASMLGQSLPMDRQQYSPLWSPAQMHLAPWMLKDALPGGLRYPMPVMYPHPAMMQHMPSEHLPATSQSHQFMKESAKNSHHHSETGKSGHKRKKCKSESDASGSHDSHHSRKKSRKHHDHPTIKEEETKGLPVSNAAPSHSMLPMFSPPFPGPDGNQAASQLPWLHASLPKGTSTPLRSPYSPKPSAKSLEGHFPGVSVIQHTPTTPHMPTQFPLLPGQQMTSFGQEKGEGKRESPAGLTHWTKEMRNLYQASPGNMRSDLRLASPSVPHSPRPEGLLKVAPPQSPLTPKTFSLASPMIPIPSSTLQERGDQPKDLPNLQQMPVNEALARKKKSFTLALDDNSARASLQKRRNLPAIPGLNMSPGRSVPTKRTPSEQTHALDLTAKIQSMGSPMSAKIPRVEIAARSPAYTPTEGGKKFPKSPMKFGAGAAARHRLSLDLTQPLTAVVKGASTPDGVKPSPKIDPRVLLSPEALSIAESVMRMSQSPLKAKTPSTPVDAARELGRLVAHAFHNAGGSIKSVLTTSDEGMIVGPIATPTAEGKPQSKYFILPSPSSSHAPSFPSSSSPRSEKSPLTPTDTLSPQGRTPSGKRDASFELFKDEVYSEQELHERTDEDGEPSEESNNLTSQEPSKPSLADLPTKGDNSIADQVLKALTPVLQQGKVLTPIMQQGKDFNPVMQQGPRKTPKKLGKDLADWFSSVKVNKAGSGPAQAPTFLYANISSRMKGVAQVTDCTSRCSQPMYVTQGSNVKISMYSNWRPGGNTKHPLGISWREHLGLYNSGMNKENIKDVVSSISPSGGGILTHSSAWNMSLERIKAVSEELQKHPTGKPILTPTEASGGAETPLSSHESEINMEKPVKGKEPKRIPIFEGGFKSNEEYVYVRGRGRGKYVCQECGIRCKKPSMLKKHIRTHTDVRPFQCSVCSFAFKTKGNLTKHMKSKAHTKKCLENGINPSDLEQEHGIDSSMYEDGDDHQYSDADDNEDTDSADEDSEEEEMDDGMNEEMEIDDLPEEHQDDHAEGDDVFHPGRLKRSYSEILKPHDLADSKDDLMHASKLTRSEVVCKLSQHLTNRQRAHIGQDRGHPPLTKSQSLSHLPTLREGFGYRSSSRKSQPPPVLDKYGHIVAMESFAPRTNQYRLATGNTSIMVRSSSTESTSSDCDHTMKDSSSVKPPDIDMIDEDVAHRKTPPSSVGSDEISSGSASVESSGLIKVSKTQDEVITKVSARPLRTDEDSVPLPGAVHVKPHENLIRRYEKPDSRMRYYSPSSRFEMMPPTAPPVIEPVSDDEGEVGSKNGNPQPVPSSSIPSSSPYQRTTMEASGNAIKQLLLAKPPMWPSPDDKAPLHNYISPFLPPSFSMHSAPVLSPTHLSPFSPGPLHRLVSPMLPSKMFQLPPTILPMHLPSSSGMTKVGHQTEKEAVSSPAASEGDHSVMVSPTSSSSSEGHKEKQPSEHQGEESRWKVEEDRLTMSPTMSPTGNHGHHRCAQCGEAFNKPSQLRIHARVHTTEGTFTCHDCSVSFPSKYILSKHERSEEHFLRVEGVELATTTGSDTNPRPFKCKECAIAFRIPGHLAKHLRSKGHLMTLERQGKLPAHKLELLHMHPDGEDGLLLSPSEPKAPGSPASSEKTDSASEAEEGKS</sequence>
<evidence type="ECO:0000313" key="12">
    <source>
        <dbReference type="EnsemblMetazoa" id="XP_011660380"/>
    </source>
</evidence>
<evidence type="ECO:0000256" key="2">
    <source>
        <dbReference type="ARBA" id="ARBA00022723"/>
    </source>
</evidence>
<evidence type="ECO:0000256" key="3">
    <source>
        <dbReference type="ARBA" id="ARBA00022737"/>
    </source>
</evidence>
<dbReference type="SUPFAM" id="SSF57667">
    <property type="entry name" value="beta-beta-alpha zinc fingers"/>
    <property type="match status" value="4"/>
</dbReference>
<evidence type="ECO:0000256" key="6">
    <source>
        <dbReference type="ARBA" id="ARBA00023015"/>
    </source>
</evidence>
<dbReference type="InParanoid" id="A0A7M7HBN9"/>
<feature type="compositionally biased region" description="Acidic residues" evidence="10">
    <location>
        <begin position="324"/>
        <end position="339"/>
    </location>
</feature>
<dbReference type="GO" id="GO:0005634">
    <property type="term" value="C:nucleus"/>
    <property type="evidence" value="ECO:0000318"/>
    <property type="project" value="GO_Central"/>
</dbReference>
<dbReference type="PANTHER" id="PTHR45944:SF2">
    <property type="entry name" value="SCHNURRI, ISOFORM F"/>
    <property type="match status" value="1"/>
</dbReference>
<dbReference type="EnsemblMetazoa" id="XM_011662078">
    <property type="protein sequence ID" value="XP_011660380"/>
    <property type="gene ID" value="LOC100894039"/>
</dbReference>
<feature type="compositionally biased region" description="Basic and acidic residues" evidence="10">
    <location>
        <begin position="2178"/>
        <end position="2197"/>
    </location>
</feature>
<dbReference type="PANTHER" id="PTHR45944">
    <property type="entry name" value="SCHNURRI, ISOFORM F"/>
    <property type="match status" value="1"/>
</dbReference>